<organism evidence="2 3">
    <name type="scientific">Ensete ventricosum</name>
    <name type="common">Abyssinian banana</name>
    <name type="synonym">Musa ensete</name>
    <dbReference type="NCBI Taxonomy" id="4639"/>
    <lineage>
        <taxon>Eukaryota</taxon>
        <taxon>Viridiplantae</taxon>
        <taxon>Streptophyta</taxon>
        <taxon>Embryophyta</taxon>
        <taxon>Tracheophyta</taxon>
        <taxon>Spermatophyta</taxon>
        <taxon>Magnoliopsida</taxon>
        <taxon>Liliopsida</taxon>
        <taxon>Zingiberales</taxon>
        <taxon>Musaceae</taxon>
        <taxon>Ensete</taxon>
    </lineage>
</organism>
<protein>
    <submittedName>
        <fullName evidence="2">Uncharacterized protein</fullName>
    </submittedName>
</protein>
<dbReference type="AlphaFoldDB" id="A0A426YJ52"/>
<proteinExistence type="predicted"/>
<sequence length="133" mass="14471">MIGLGKGRESTICRRKSVWLGRPGHDAIRLDAVLEAVELPAGVPHLDPGLADVDADDLPHLSSSSSRPEAVEDVDRRNGRRGGRVGFLTAPVWAQGTANSGQRTDLFKGEGARRGRVRWKTSRWAPTARARAR</sequence>
<evidence type="ECO:0000256" key="1">
    <source>
        <dbReference type="SAM" id="MobiDB-lite"/>
    </source>
</evidence>
<dbReference type="EMBL" id="AMZH03012039">
    <property type="protein sequence ID" value="RRT51782.1"/>
    <property type="molecule type" value="Genomic_DNA"/>
</dbReference>
<dbReference type="Proteomes" id="UP000287651">
    <property type="component" value="Unassembled WGS sequence"/>
</dbReference>
<accession>A0A426YJ52</accession>
<comment type="caution">
    <text evidence="2">The sequence shown here is derived from an EMBL/GenBank/DDBJ whole genome shotgun (WGS) entry which is preliminary data.</text>
</comment>
<evidence type="ECO:0000313" key="2">
    <source>
        <dbReference type="EMBL" id="RRT51782.1"/>
    </source>
</evidence>
<feature type="region of interest" description="Disordered" evidence="1">
    <location>
        <begin position="48"/>
        <end position="83"/>
    </location>
</feature>
<gene>
    <name evidence="2" type="ORF">B296_00030491</name>
</gene>
<name>A0A426YJ52_ENSVE</name>
<evidence type="ECO:0000313" key="3">
    <source>
        <dbReference type="Proteomes" id="UP000287651"/>
    </source>
</evidence>
<reference evidence="2 3" key="1">
    <citation type="journal article" date="2014" name="Agronomy (Basel)">
        <title>A Draft Genome Sequence for Ensete ventricosum, the Drought-Tolerant Tree Against Hunger.</title>
        <authorList>
            <person name="Harrison J."/>
            <person name="Moore K.A."/>
            <person name="Paszkiewicz K."/>
            <person name="Jones T."/>
            <person name="Grant M."/>
            <person name="Ambacheew D."/>
            <person name="Muzemil S."/>
            <person name="Studholme D.J."/>
        </authorList>
    </citation>
    <scope>NUCLEOTIDE SEQUENCE [LARGE SCALE GENOMIC DNA]</scope>
</reference>